<name>A0A061GJZ6_THECC</name>
<dbReference type="HOGENOM" id="CLU_991815_0_0_1"/>
<feature type="signal peptide" evidence="1">
    <location>
        <begin position="1"/>
        <end position="19"/>
    </location>
</feature>
<organism evidence="2 3">
    <name type="scientific">Theobroma cacao</name>
    <name type="common">Cacao</name>
    <name type="synonym">Cocoa</name>
    <dbReference type="NCBI Taxonomy" id="3641"/>
    <lineage>
        <taxon>Eukaryota</taxon>
        <taxon>Viridiplantae</taxon>
        <taxon>Streptophyta</taxon>
        <taxon>Embryophyta</taxon>
        <taxon>Tracheophyta</taxon>
        <taxon>Spermatophyta</taxon>
        <taxon>Magnoliopsida</taxon>
        <taxon>eudicotyledons</taxon>
        <taxon>Gunneridae</taxon>
        <taxon>Pentapetalae</taxon>
        <taxon>rosids</taxon>
        <taxon>malvids</taxon>
        <taxon>Malvales</taxon>
        <taxon>Malvaceae</taxon>
        <taxon>Byttnerioideae</taxon>
        <taxon>Theobroma</taxon>
    </lineage>
</organism>
<reference evidence="2 3" key="1">
    <citation type="journal article" date="2013" name="Genome Biol.">
        <title>The genome sequence of the most widely cultivated cacao type and its use to identify candidate genes regulating pod color.</title>
        <authorList>
            <person name="Motamayor J.C."/>
            <person name="Mockaitis K."/>
            <person name="Schmutz J."/>
            <person name="Haiminen N."/>
            <person name="Iii D.L."/>
            <person name="Cornejo O."/>
            <person name="Findley S.D."/>
            <person name="Zheng P."/>
            <person name="Utro F."/>
            <person name="Royaert S."/>
            <person name="Saski C."/>
            <person name="Jenkins J."/>
            <person name="Podicheti R."/>
            <person name="Zhao M."/>
            <person name="Scheffler B.E."/>
            <person name="Stack J.C."/>
            <person name="Feltus F.A."/>
            <person name="Mustiga G.M."/>
            <person name="Amores F."/>
            <person name="Phillips W."/>
            <person name="Marelli J.P."/>
            <person name="May G.D."/>
            <person name="Shapiro H."/>
            <person name="Ma J."/>
            <person name="Bustamante C.D."/>
            <person name="Schnell R.J."/>
            <person name="Main D."/>
            <person name="Gilbert D."/>
            <person name="Parida L."/>
            <person name="Kuhn D.N."/>
        </authorList>
    </citation>
    <scope>NUCLEOTIDE SEQUENCE [LARGE SCALE GENOMIC DNA]</scope>
    <source>
        <strain evidence="3">cv. Matina 1-6</strain>
    </source>
</reference>
<gene>
    <name evidence="2" type="ORF">TCM_037164</name>
</gene>
<proteinExistence type="predicted"/>
<dbReference type="AlphaFoldDB" id="A0A061GJZ6"/>
<dbReference type="Gene3D" id="3.30.465.10">
    <property type="match status" value="1"/>
</dbReference>
<dbReference type="InParanoid" id="A0A061GJZ6"/>
<sequence>MIRASILTQPVWLAVAVDAGVVLEERIDEVEESGLSLAAAPSWERVTLSTAKSGNSLLITTAKYDSNIEIHWSNLSEVMNVAGLISTGEHGRSWWGNAGAIHDHVIGISLIVPTTESEDYGKIIQIGPQDIIWYPSRHAAAYRYDSTVSMDTPGDGLNDSIDIQPSSILFSLSVRATGFKAISRSIHKDSVVADIDCHRADDASTPRLNQDSLRMGLGHTGPRIGTWHSSMCKKRKSDGVDRVHDVAAKELFLLCSYGYRLHRPAHLTSSKAQKFHAVLNE</sequence>
<dbReference type="Proteomes" id="UP000026915">
    <property type="component" value="Chromosome 9"/>
</dbReference>
<dbReference type="Gramene" id="EOY29708">
    <property type="protein sequence ID" value="EOY29708"/>
    <property type="gene ID" value="TCM_037164"/>
</dbReference>
<dbReference type="GO" id="GO:0016491">
    <property type="term" value="F:oxidoreductase activity"/>
    <property type="evidence" value="ECO:0000318"/>
    <property type="project" value="GO_Central"/>
</dbReference>
<dbReference type="STRING" id="3641.A0A061GJZ6"/>
<keyword evidence="3" id="KW-1185">Reference proteome</keyword>
<dbReference type="eggNOG" id="KOG4730">
    <property type="taxonomic scope" value="Eukaryota"/>
</dbReference>
<dbReference type="InterPro" id="IPR016169">
    <property type="entry name" value="FAD-bd_PCMH_sub2"/>
</dbReference>
<dbReference type="EMBL" id="CM001887">
    <property type="protein sequence ID" value="EOY29708.1"/>
    <property type="molecule type" value="Genomic_DNA"/>
</dbReference>
<accession>A0A061GJZ6</accession>
<protein>
    <submittedName>
        <fullName evidence="2">Uncharacterized protein</fullName>
    </submittedName>
</protein>
<evidence type="ECO:0000313" key="2">
    <source>
        <dbReference type="EMBL" id="EOY29708.1"/>
    </source>
</evidence>
<evidence type="ECO:0000256" key="1">
    <source>
        <dbReference type="SAM" id="SignalP"/>
    </source>
</evidence>
<feature type="chain" id="PRO_5001599176" evidence="1">
    <location>
        <begin position="20"/>
        <end position="281"/>
    </location>
</feature>
<evidence type="ECO:0000313" key="3">
    <source>
        <dbReference type="Proteomes" id="UP000026915"/>
    </source>
</evidence>
<keyword evidence="1" id="KW-0732">Signal</keyword>